<dbReference type="InterPro" id="IPR016186">
    <property type="entry name" value="C-type_lectin-like/link_sf"/>
</dbReference>
<dbReference type="PROSITE" id="PS50007">
    <property type="entry name" value="PIPLC_X_DOMAIN"/>
    <property type="match status" value="1"/>
</dbReference>
<organism evidence="6 7">
    <name type="scientific">Desmophyllum pertusum</name>
    <dbReference type="NCBI Taxonomy" id="174260"/>
    <lineage>
        <taxon>Eukaryota</taxon>
        <taxon>Metazoa</taxon>
        <taxon>Cnidaria</taxon>
        <taxon>Anthozoa</taxon>
        <taxon>Hexacorallia</taxon>
        <taxon>Scleractinia</taxon>
        <taxon>Caryophylliina</taxon>
        <taxon>Caryophylliidae</taxon>
        <taxon>Desmophyllum</taxon>
    </lineage>
</organism>
<dbReference type="SUPFAM" id="SSF56436">
    <property type="entry name" value="C-type lectin-like"/>
    <property type="match status" value="1"/>
</dbReference>
<dbReference type="EMBL" id="MU827308">
    <property type="protein sequence ID" value="KAJ7361876.1"/>
    <property type="molecule type" value="Genomic_DNA"/>
</dbReference>
<protein>
    <recommendedName>
        <fullName evidence="5">C-type lectin domain-containing protein</fullName>
    </recommendedName>
</protein>
<dbReference type="InterPro" id="IPR051008">
    <property type="entry name" value="Telomere_Capping_Maintenance"/>
</dbReference>
<feature type="domain" description="C-type lectin" evidence="5">
    <location>
        <begin position="359"/>
        <end position="437"/>
    </location>
</feature>
<reference evidence="6" key="1">
    <citation type="submission" date="2023-01" db="EMBL/GenBank/DDBJ databases">
        <title>Genome assembly of the deep-sea coral Lophelia pertusa.</title>
        <authorList>
            <person name="Herrera S."/>
            <person name="Cordes E."/>
        </authorList>
    </citation>
    <scope>NUCLEOTIDE SEQUENCE</scope>
    <source>
        <strain evidence="6">USNM1676648</strain>
        <tissue evidence="6">Polyp</tissue>
    </source>
</reference>
<evidence type="ECO:0000256" key="4">
    <source>
        <dbReference type="ARBA" id="ARBA00023136"/>
    </source>
</evidence>
<dbReference type="GO" id="GO:0016020">
    <property type="term" value="C:membrane"/>
    <property type="evidence" value="ECO:0007669"/>
    <property type="project" value="UniProtKB-SubCell"/>
</dbReference>
<keyword evidence="3" id="KW-1133">Transmembrane helix</keyword>
<dbReference type="PANTHER" id="PTHR35518:SF2">
    <property type="entry name" value="MAINTENANCE OF TELOMERE CAPPING PROTEIN 6"/>
    <property type="match status" value="1"/>
</dbReference>
<dbReference type="Gene3D" id="3.20.20.190">
    <property type="entry name" value="Phosphatidylinositol (PI) phosphodiesterase"/>
    <property type="match status" value="1"/>
</dbReference>
<evidence type="ECO:0000256" key="1">
    <source>
        <dbReference type="ARBA" id="ARBA00004370"/>
    </source>
</evidence>
<keyword evidence="4" id="KW-0472">Membrane</keyword>
<dbReference type="Proteomes" id="UP001163046">
    <property type="component" value="Unassembled WGS sequence"/>
</dbReference>
<dbReference type="InterPro" id="IPR001304">
    <property type="entry name" value="C-type_lectin-like"/>
</dbReference>
<dbReference type="SUPFAM" id="SSF51695">
    <property type="entry name" value="PLC-like phosphodiesterases"/>
    <property type="match status" value="1"/>
</dbReference>
<evidence type="ECO:0000256" key="3">
    <source>
        <dbReference type="ARBA" id="ARBA00022989"/>
    </source>
</evidence>
<dbReference type="InterPro" id="IPR017946">
    <property type="entry name" value="PLC-like_Pdiesterase_TIM-brl"/>
</dbReference>
<evidence type="ECO:0000256" key="2">
    <source>
        <dbReference type="ARBA" id="ARBA00022692"/>
    </source>
</evidence>
<dbReference type="Pfam" id="PF26178">
    <property type="entry name" value="PI-PLC_cat"/>
    <property type="match status" value="1"/>
</dbReference>
<dbReference type="Gene3D" id="3.10.100.10">
    <property type="entry name" value="Mannose-Binding Protein A, subunit A"/>
    <property type="match status" value="1"/>
</dbReference>
<dbReference type="GO" id="GO:0006629">
    <property type="term" value="P:lipid metabolic process"/>
    <property type="evidence" value="ECO:0007669"/>
    <property type="project" value="InterPro"/>
</dbReference>
<comment type="caution">
    <text evidence="6">The sequence shown here is derived from an EMBL/GenBank/DDBJ whole genome shotgun (WGS) entry which is preliminary data.</text>
</comment>
<evidence type="ECO:0000313" key="6">
    <source>
        <dbReference type="EMBL" id="KAJ7361876.1"/>
    </source>
</evidence>
<comment type="subcellular location">
    <subcellularLocation>
        <location evidence="1">Membrane</location>
    </subcellularLocation>
</comment>
<gene>
    <name evidence="6" type="ORF">OS493_014521</name>
</gene>
<dbReference type="GO" id="GO:0008081">
    <property type="term" value="F:phosphoric diester hydrolase activity"/>
    <property type="evidence" value="ECO:0007669"/>
    <property type="project" value="InterPro"/>
</dbReference>
<sequence>MNYRAGTQLQNNLRNYHLSNEEAVILNSAAEFGIQRLYSGGYKETKLRRILGFEKETVSNVQVLYKLRVLYQDEHGPLKDRHFGVYVHKDRTGGVKFKLKSQKSGKRERLPRHQSLENSCDQLSTEANCSKCGFHGICVRGTAKISPWLQFALKTQRELQIDVPVNHVQVLGAHNSFNNRASGYGDLDDCHWPLRTDDVCISLANQEFSFTDQLNMGIRNLEIDLWKCFGKIRMSHGNSDLKLGCLPWDKEMQDGMKEISDWTKKPGNRNEIIEIYFDDHTSDSEDWSINHVIKKYFGDKVLTPNDLKLKFSGRYLHDHFWSKAFTVRTISSQLENCSTIGNSEDSVRIYSDSTIYGPFWNGIKQTGTIMDFKKYLFCGANILSGDQINTGLMKTAVFTWAEGQPKQPIEETSCVVLSSEGRWHVAECSEEHSFACVSKRDENRWSVSSDVGKYLNPLCEEGMEFSVPHNGYQHQQLVKTSKGKTVWLNLTPFIPLLRNNDGK</sequence>
<dbReference type="InterPro" id="IPR016187">
    <property type="entry name" value="CTDL_fold"/>
</dbReference>
<evidence type="ECO:0000259" key="5">
    <source>
        <dbReference type="PROSITE" id="PS50041"/>
    </source>
</evidence>
<proteinExistence type="predicted"/>
<keyword evidence="7" id="KW-1185">Reference proteome</keyword>
<evidence type="ECO:0000313" key="7">
    <source>
        <dbReference type="Proteomes" id="UP001163046"/>
    </source>
</evidence>
<name>A0A9W9YPU4_9CNID</name>
<accession>A0A9W9YPU4</accession>
<dbReference type="PROSITE" id="PS50041">
    <property type="entry name" value="C_TYPE_LECTIN_2"/>
    <property type="match status" value="1"/>
</dbReference>
<dbReference type="PANTHER" id="PTHR35518">
    <property type="entry name" value="MAINTENANCE OF TELOMOERE CAPPING"/>
    <property type="match status" value="1"/>
</dbReference>
<dbReference type="OrthoDB" id="7984201at2759"/>
<dbReference type="AlphaFoldDB" id="A0A9W9YPU4"/>
<keyword evidence="2" id="KW-0812">Transmembrane</keyword>